<keyword evidence="3" id="KW-1185">Reference proteome</keyword>
<keyword evidence="1" id="KW-1133">Transmembrane helix</keyword>
<reference evidence="2 3" key="1">
    <citation type="journal article" date="2023" name="Front. Microbiol.">
        <title>Ralstonia chuxiongensis sp. nov., Ralstonia mojiangensis sp. nov., and Ralstonia soli sp. nov., isolated from tobacco fields, are three novel species in the family Burkholderiaceae.</title>
        <authorList>
            <person name="Lu C.H."/>
            <person name="Zhang Y.Y."/>
            <person name="Jiang N."/>
            <person name="Chen W."/>
            <person name="Shao X."/>
            <person name="Zhao Z.M."/>
            <person name="Lu W.L."/>
            <person name="Hu X."/>
            <person name="Xi Y.X."/>
            <person name="Zou S.Y."/>
            <person name="Wei Q.J."/>
            <person name="Lin Z.L."/>
            <person name="Gong L."/>
            <person name="Gai X.T."/>
            <person name="Zhang L.Q."/>
            <person name="Li J.Y."/>
            <person name="Jin Y."/>
            <person name="Xia Z.Y."/>
        </authorList>
    </citation>
    <scope>NUCLEOTIDE SEQUENCE [LARGE SCALE GENOMIC DNA]</scope>
    <source>
        <strain evidence="2 3">22TCJT01-1</strain>
    </source>
</reference>
<keyword evidence="1" id="KW-0472">Membrane</keyword>
<sequence length="173" mass="19179">MRISKGYSCRAETGFTYLGVLILVAVLGITTTTALTLGALIERRMAEEELLYVGEQYRAALESYSRATPAGSSRYPMTLQDLLRDPRYPDVRRHLRKIYLDPLTSKDDWILVQAPGGGIIGLHSASQRVPIKIANFPPPLQTFEGKESYSDWVFSYLGSMAPPSLVTPNRPGS</sequence>
<proteinExistence type="predicted"/>
<feature type="transmembrane region" description="Helical" evidence="1">
    <location>
        <begin position="15"/>
        <end position="41"/>
    </location>
</feature>
<gene>
    <name evidence="2" type="ORF">N5J06_20150</name>
</gene>
<dbReference type="EMBL" id="JAOCQI010000003">
    <property type="protein sequence ID" value="MCT7313293.1"/>
    <property type="molecule type" value="Genomic_DNA"/>
</dbReference>
<evidence type="ECO:0000313" key="2">
    <source>
        <dbReference type="EMBL" id="MCT7313293.1"/>
    </source>
</evidence>
<evidence type="ECO:0000313" key="3">
    <source>
        <dbReference type="Proteomes" id="UP001164420"/>
    </source>
</evidence>
<organism evidence="2 3">
    <name type="scientific">Ralstonia mojiangensis</name>
    <dbReference type="NCBI Taxonomy" id="2953895"/>
    <lineage>
        <taxon>Bacteria</taxon>
        <taxon>Pseudomonadati</taxon>
        <taxon>Pseudomonadota</taxon>
        <taxon>Betaproteobacteria</taxon>
        <taxon>Burkholderiales</taxon>
        <taxon>Burkholderiaceae</taxon>
        <taxon>Ralstonia</taxon>
    </lineage>
</organism>
<name>A0ABT2LEN6_9RALS</name>
<comment type="caution">
    <text evidence="2">The sequence shown here is derived from an EMBL/GenBank/DDBJ whole genome shotgun (WGS) entry which is preliminary data.</text>
</comment>
<protein>
    <submittedName>
        <fullName evidence="2">Type II secretion system GspH family protein</fullName>
    </submittedName>
</protein>
<dbReference type="Proteomes" id="UP001164420">
    <property type="component" value="Unassembled WGS sequence"/>
</dbReference>
<keyword evidence="1" id="KW-0812">Transmembrane</keyword>
<accession>A0ABT2LEN6</accession>
<evidence type="ECO:0000256" key="1">
    <source>
        <dbReference type="SAM" id="Phobius"/>
    </source>
</evidence>